<evidence type="ECO:0000313" key="2">
    <source>
        <dbReference type="Proteomes" id="UP000005551"/>
    </source>
</evidence>
<gene>
    <name evidence="1" type="ORF">A3SI_09433</name>
</gene>
<evidence type="ECO:0000313" key="1">
    <source>
        <dbReference type="EMBL" id="EIM76667.1"/>
    </source>
</evidence>
<comment type="caution">
    <text evidence="1">The sequence shown here is derived from an EMBL/GenBank/DDBJ whole genome shotgun (WGS) entry which is preliminary data.</text>
</comment>
<dbReference type="AlphaFoldDB" id="I5C4B5"/>
<dbReference type="EMBL" id="AJYA01000019">
    <property type="protein sequence ID" value="EIM76667.1"/>
    <property type="molecule type" value="Genomic_DNA"/>
</dbReference>
<name>I5C4B5_9BACT</name>
<proteinExistence type="predicted"/>
<reference evidence="1 2" key="1">
    <citation type="submission" date="2012-05" db="EMBL/GenBank/DDBJ databases">
        <title>Genome sequence of Nitritalea halalkaliphila LW7.</title>
        <authorList>
            <person name="Jangir P.K."/>
            <person name="Singh A."/>
            <person name="Shivaji S."/>
            <person name="Sharma R."/>
        </authorList>
    </citation>
    <scope>NUCLEOTIDE SEQUENCE [LARGE SCALE GENOMIC DNA]</scope>
    <source>
        <strain evidence="1 2">LW7</strain>
    </source>
</reference>
<dbReference type="Pfam" id="PF14391">
    <property type="entry name" value="DUF4421"/>
    <property type="match status" value="1"/>
</dbReference>
<organism evidence="1 2">
    <name type="scientific">Nitritalea halalkaliphila LW7</name>
    <dbReference type="NCBI Taxonomy" id="1189621"/>
    <lineage>
        <taxon>Bacteria</taxon>
        <taxon>Pseudomonadati</taxon>
        <taxon>Bacteroidota</taxon>
        <taxon>Cytophagia</taxon>
        <taxon>Cytophagales</taxon>
        <taxon>Cyclobacteriaceae</taxon>
        <taxon>Nitritalea</taxon>
    </lineage>
</organism>
<keyword evidence="2" id="KW-1185">Reference proteome</keyword>
<dbReference type="Proteomes" id="UP000005551">
    <property type="component" value="Unassembled WGS sequence"/>
</dbReference>
<dbReference type="InterPro" id="IPR025535">
    <property type="entry name" value="DUF4421"/>
</dbReference>
<protein>
    <submittedName>
        <fullName evidence="1">Uncharacterized protein</fullName>
    </submittedName>
</protein>
<accession>I5C4B5</accession>
<dbReference type="STRING" id="1189621.A3SI_09433"/>
<sequence>MFLFDLPTMRATYVLFWILISLGGSSALLAQDAPTSTSTAYPFRTQAVADSSGNVFFETYPDAITGRLYVSRKYTALQLAGPLQSAGPRLEPFSTLNLGVGASYKGFTLNLATGIGFMNPENGRGETRFLDLQAHAYPKQWVFDFFGQFYTGFHDPAVRLPEGNLLQFPDSRIRKFGLNAQRLLRPERISLRAAFLQTERQVRSGGSP</sequence>